<dbReference type="InterPro" id="IPR042240">
    <property type="entry name" value="CHASE_sf"/>
</dbReference>
<evidence type="ECO:0000313" key="27">
    <source>
        <dbReference type="Proteomes" id="UP000242258"/>
    </source>
</evidence>
<keyword evidence="4" id="KW-1003">Cell membrane</keyword>
<feature type="domain" description="CHASE" evidence="24">
    <location>
        <begin position="101"/>
        <end position="316"/>
    </location>
</feature>
<dbReference type="InterPro" id="IPR035965">
    <property type="entry name" value="PAS-like_dom_sf"/>
</dbReference>
<accession>A0A1E7Q470</accession>
<dbReference type="GO" id="GO:0005886">
    <property type="term" value="C:plasma membrane"/>
    <property type="evidence" value="ECO:0007669"/>
    <property type="project" value="UniProtKB-SubCell"/>
</dbReference>
<dbReference type="PROSITE" id="PS50109">
    <property type="entry name" value="HIS_KIN"/>
    <property type="match status" value="1"/>
</dbReference>
<feature type="domain" description="Response regulatory" evidence="21">
    <location>
        <begin position="1062"/>
        <end position="1180"/>
    </location>
</feature>
<sequence>MALSKDSSNDYNNENRNSNENSNAPYRFINLGKLLVLPLLIMLLCVVISHYLIQQTQQQNKARTEQKMSQRLQEISTDITEKITLYQYGLRGLRSTILATGVNNLTYQTIVDYSASRDIETEFPGARGFGVIRYVAPENLTAFIQSAKLERKQDFTIKNLDAAEDTFFIIQYIEPEADNYSAIGLNIGSEKMRRKAALNAAKQDNIQLTAPITLVQDQQKDKQGLLLLMPIYQQAQTPNSEQQRLQQLYGWSYAPIFIGDVLKTVSSVSDDISLSINDITDITAIKLFNFGNTATETAAKPVTASLNLHGRVWQLTMSAQPAFINGLQLLNTEQLLRQYLVISGLLTILIFFVQILLIRRTQLAEKHAQLIAVKAEALEVTNAKLERQVQQRTAEIAQVSTLQRSILNGTSYAVIATDIDGLITLINPAAEQMLGYSAAEVVHKHSPAMFHIADEVQQHADLLSAELATPIAPDFSVFVAKAKLGLQDETKWTYVRKDGSHCPVKLRVNALTNDQKQFVGFLGIAEDLTEREQLEFELELSRVSIQKAADPMFWLDVDGNIIKANPAAHRNFGQQNLLQRNMLTVEQDSSIEQWQQLREQLHQQADMRFNSNYKTETGDIKPVSVTATLLTYAKHEYIYLVARDISAQQQRERELATARDNADNANNAKSAFLANMSHEIRTPMNAILGLLQLVQQTHLDKRQRDYIEKTQVASQSLLEILNDILDFSKVEAGKLELELQPFSLSSLMHDLAVILAASAADKNLEILYDLDSDIPDILIGDALRIKQILINLAGNAIKFTEQGEVILAVRAQLSSDNTIQLIFKIQDTGIGMTPEQISQIFSGFQQAESSISRRFGGTGLGLAISKRLIELMQGHISVTSTPNVGSKFTVTMMLNVAKQQSEATEVNLPEQLRLLIVDDNQQARVIMTDIVQSFAWQCDAVATGTAALQAITAAVKQQQKYDIVLLDWHMPDQNGLQVAEAIQNSINDADKPLIIMVSAYSKDVFSYRSTDYKQLIDGFIMKPMTRMLLAKTLTDIFSTTPEKELLLQQIQTEQSQPLVGIKLLLVEDNATNQLVASELLSQQGASIEVASSGKQALAILTEQAETFSAVLMDIQMPGMDGYQTTQHIRQQLKLTNLPIIAMTANAMASDVKACLDAGMQDHVAKPFDLNELIRKILQHSKEISPASNTAVVNATAEQSDLPIVVQQFAAEKHIALNQAMQQLGNSTAFYIKVLRQFKQDVGQYRLQLTNTQLSPSEQLLIFHSLKSTAAMLGFKQLANSAADFELQLNTTDHGISQQQVGTILNQIDAAQQHSAELLRLLAPSLTDQSVGFNTNALHDNIQLLQSQLDSANMAAVNLFEQLKPSLQPLDPQLVTQLAQAMTTLSFVSAGQLLVQLKQILDRQVND</sequence>
<organism evidence="26 27">
    <name type="scientific">Rheinheimera salexigens</name>
    <dbReference type="NCBI Taxonomy" id="1628148"/>
    <lineage>
        <taxon>Bacteria</taxon>
        <taxon>Pseudomonadati</taxon>
        <taxon>Pseudomonadota</taxon>
        <taxon>Gammaproteobacteria</taxon>
        <taxon>Chromatiales</taxon>
        <taxon>Chromatiaceae</taxon>
        <taxon>Rheinheimera</taxon>
    </lineage>
</organism>
<dbReference type="PROSITE" id="PS50113">
    <property type="entry name" value="PAC"/>
    <property type="match status" value="1"/>
</dbReference>
<dbReference type="FunFam" id="1.10.287.130:FF:000002">
    <property type="entry name" value="Two-component osmosensing histidine kinase"/>
    <property type="match status" value="1"/>
</dbReference>
<evidence type="ECO:0000256" key="16">
    <source>
        <dbReference type="PROSITE-ProRule" id="PRU00110"/>
    </source>
</evidence>
<evidence type="ECO:0000259" key="25">
    <source>
        <dbReference type="PROSITE" id="PS50894"/>
    </source>
</evidence>
<dbReference type="CDD" id="cd16922">
    <property type="entry name" value="HATPase_EvgS-ArcB-TorS-like"/>
    <property type="match status" value="1"/>
</dbReference>
<dbReference type="GO" id="GO:0005524">
    <property type="term" value="F:ATP binding"/>
    <property type="evidence" value="ECO:0007669"/>
    <property type="project" value="UniProtKB-KW"/>
</dbReference>
<evidence type="ECO:0000256" key="11">
    <source>
        <dbReference type="ARBA" id="ARBA00022989"/>
    </source>
</evidence>
<dbReference type="Pfam" id="PF03924">
    <property type="entry name" value="CHASE"/>
    <property type="match status" value="1"/>
</dbReference>
<dbReference type="Pfam" id="PF00072">
    <property type="entry name" value="Response_reg"/>
    <property type="match status" value="2"/>
</dbReference>
<dbReference type="InterPro" id="IPR008207">
    <property type="entry name" value="Sig_transdc_His_kin_Hpt_dom"/>
</dbReference>
<dbReference type="Pfam" id="PF02518">
    <property type="entry name" value="HATPase_c"/>
    <property type="match status" value="1"/>
</dbReference>
<feature type="domain" description="HPt" evidence="25">
    <location>
        <begin position="1222"/>
        <end position="1321"/>
    </location>
</feature>
<dbReference type="InterPro" id="IPR000014">
    <property type="entry name" value="PAS"/>
</dbReference>
<name>A0A1E7Q470_9GAMM</name>
<comment type="catalytic activity">
    <reaction evidence="1">
        <text>ATP + protein L-histidine = ADP + protein N-phospho-L-histidine.</text>
        <dbReference type="EC" id="2.7.13.3"/>
    </reaction>
</comment>
<dbReference type="Gene3D" id="1.20.120.160">
    <property type="entry name" value="HPT domain"/>
    <property type="match status" value="1"/>
</dbReference>
<evidence type="ECO:0000256" key="3">
    <source>
        <dbReference type="ARBA" id="ARBA00012438"/>
    </source>
</evidence>
<dbReference type="Pfam" id="PF13426">
    <property type="entry name" value="PAS_9"/>
    <property type="match status" value="1"/>
</dbReference>
<dbReference type="Gene3D" id="3.40.50.2300">
    <property type="match status" value="2"/>
</dbReference>
<evidence type="ECO:0000259" key="24">
    <source>
        <dbReference type="PROSITE" id="PS50839"/>
    </source>
</evidence>
<proteinExistence type="predicted"/>
<dbReference type="CDD" id="cd00082">
    <property type="entry name" value="HisKA"/>
    <property type="match status" value="1"/>
</dbReference>
<feature type="domain" description="Response regulatory" evidence="21">
    <location>
        <begin position="913"/>
        <end position="1037"/>
    </location>
</feature>
<feature type="compositionally biased region" description="Low complexity" evidence="18">
    <location>
        <begin position="9"/>
        <end position="22"/>
    </location>
</feature>
<evidence type="ECO:0000256" key="8">
    <source>
        <dbReference type="ARBA" id="ARBA00022741"/>
    </source>
</evidence>
<dbReference type="PROSITE" id="PS50112">
    <property type="entry name" value="PAS"/>
    <property type="match status" value="1"/>
</dbReference>
<dbReference type="GO" id="GO:0000155">
    <property type="term" value="F:phosphorelay sensor kinase activity"/>
    <property type="evidence" value="ECO:0007669"/>
    <property type="project" value="InterPro"/>
</dbReference>
<keyword evidence="13 19" id="KW-0472">Membrane</keyword>
<comment type="subcellular location">
    <subcellularLocation>
        <location evidence="2">Cell membrane</location>
        <topology evidence="2">Multi-pass membrane protein</topology>
    </subcellularLocation>
</comment>
<evidence type="ECO:0000313" key="26">
    <source>
        <dbReference type="EMBL" id="OEY68873.1"/>
    </source>
</evidence>
<reference evidence="27" key="1">
    <citation type="submission" date="2016-09" db="EMBL/GenBank/DDBJ databases">
        <authorList>
            <person name="Wan X."/>
            <person name="Hou S."/>
        </authorList>
    </citation>
    <scope>NUCLEOTIDE SEQUENCE [LARGE SCALE GENOMIC DNA]</scope>
    <source>
        <strain evidence="27">KH87</strain>
    </source>
</reference>
<feature type="domain" description="PAC" evidence="23">
    <location>
        <begin position="488"/>
        <end position="540"/>
    </location>
</feature>
<dbReference type="Proteomes" id="UP000242258">
    <property type="component" value="Unassembled WGS sequence"/>
</dbReference>
<evidence type="ECO:0000256" key="19">
    <source>
        <dbReference type="SAM" id="Phobius"/>
    </source>
</evidence>
<dbReference type="PANTHER" id="PTHR45339">
    <property type="entry name" value="HYBRID SIGNAL TRANSDUCTION HISTIDINE KINASE J"/>
    <property type="match status" value="1"/>
</dbReference>
<evidence type="ECO:0000259" key="23">
    <source>
        <dbReference type="PROSITE" id="PS50113"/>
    </source>
</evidence>
<dbReference type="SMART" id="SM00388">
    <property type="entry name" value="HisKA"/>
    <property type="match status" value="1"/>
</dbReference>
<dbReference type="InterPro" id="IPR004358">
    <property type="entry name" value="Sig_transdc_His_kin-like_C"/>
</dbReference>
<keyword evidence="5 17" id="KW-0597">Phosphoprotein</keyword>
<keyword evidence="6" id="KW-0808">Transferase</keyword>
<comment type="caution">
    <text evidence="26">The sequence shown here is derived from an EMBL/GenBank/DDBJ whole genome shotgun (WGS) entry which is preliminary data.</text>
</comment>
<feature type="transmembrane region" description="Helical" evidence="19">
    <location>
        <begin position="339"/>
        <end position="358"/>
    </location>
</feature>
<dbReference type="SMART" id="SM00448">
    <property type="entry name" value="REC"/>
    <property type="match status" value="2"/>
</dbReference>
<dbReference type="SUPFAM" id="SSF47384">
    <property type="entry name" value="Homodimeric domain of signal transducing histidine kinase"/>
    <property type="match status" value="1"/>
</dbReference>
<feature type="region of interest" description="Disordered" evidence="18">
    <location>
        <begin position="1"/>
        <end position="22"/>
    </location>
</feature>
<keyword evidence="7 19" id="KW-0812">Transmembrane</keyword>
<keyword evidence="9" id="KW-0418">Kinase</keyword>
<dbReference type="InterPro" id="IPR011006">
    <property type="entry name" value="CheY-like_superfamily"/>
</dbReference>
<dbReference type="EC" id="2.7.13.3" evidence="3"/>
<protein>
    <recommendedName>
        <fullName evidence="15">Sensory/regulatory protein RpfC</fullName>
        <ecNumber evidence="3">2.7.13.3</ecNumber>
    </recommendedName>
</protein>
<dbReference type="SMART" id="SM00387">
    <property type="entry name" value="HATPase_c"/>
    <property type="match status" value="1"/>
</dbReference>
<dbReference type="Pfam" id="PF01627">
    <property type="entry name" value="Hpt"/>
    <property type="match status" value="1"/>
</dbReference>
<dbReference type="GO" id="GO:0006355">
    <property type="term" value="P:regulation of DNA-templated transcription"/>
    <property type="evidence" value="ECO:0007669"/>
    <property type="project" value="InterPro"/>
</dbReference>
<evidence type="ECO:0000256" key="17">
    <source>
        <dbReference type="PROSITE-ProRule" id="PRU00169"/>
    </source>
</evidence>
<keyword evidence="10" id="KW-0067">ATP-binding</keyword>
<dbReference type="InterPro" id="IPR003594">
    <property type="entry name" value="HATPase_dom"/>
</dbReference>
<evidence type="ECO:0000256" key="2">
    <source>
        <dbReference type="ARBA" id="ARBA00004651"/>
    </source>
</evidence>
<feature type="modified residue" description="4-aspartylphosphate" evidence="17">
    <location>
        <position position="967"/>
    </location>
</feature>
<evidence type="ECO:0000256" key="7">
    <source>
        <dbReference type="ARBA" id="ARBA00022692"/>
    </source>
</evidence>
<dbReference type="EMBL" id="MKEK01000001">
    <property type="protein sequence ID" value="OEY68873.1"/>
    <property type="molecule type" value="Genomic_DNA"/>
</dbReference>
<dbReference type="InterPro" id="IPR036097">
    <property type="entry name" value="HisK_dim/P_sf"/>
</dbReference>
<feature type="domain" description="PAS" evidence="22">
    <location>
        <begin position="399"/>
        <end position="444"/>
    </location>
</feature>
<dbReference type="CDD" id="cd17546">
    <property type="entry name" value="REC_hyHK_CKI1_RcsC-like"/>
    <property type="match status" value="2"/>
</dbReference>
<dbReference type="InterPro" id="IPR005467">
    <property type="entry name" value="His_kinase_dom"/>
</dbReference>
<feature type="domain" description="Histidine kinase" evidence="20">
    <location>
        <begin position="675"/>
        <end position="896"/>
    </location>
</feature>
<dbReference type="Gene3D" id="3.30.450.20">
    <property type="entry name" value="PAS domain"/>
    <property type="match status" value="2"/>
</dbReference>
<comment type="subunit">
    <text evidence="14">At low DSF concentrations, interacts with RpfF.</text>
</comment>
<dbReference type="InterPro" id="IPR006189">
    <property type="entry name" value="CHASE_dom"/>
</dbReference>
<dbReference type="FunFam" id="3.30.565.10:FF:000010">
    <property type="entry name" value="Sensor histidine kinase RcsC"/>
    <property type="match status" value="1"/>
</dbReference>
<evidence type="ECO:0000256" key="14">
    <source>
        <dbReference type="ARBA" id="ARBA00064003"/>
    </source>
</evidence>
<dbReference type="SUPFAM" id="SSF52172">
    <property type="entry name" value="CheY-like"/>
    <property type="match status" value="2"/>
</dbReference>
<keyword evidence="27" id="KW-1185">Reference proteome</keyword>
<dbReference type="InterPro" id="IPR036641">
    <property type="entry name" value="HPT_dom_sf"/>
</dbReference>
<dbReference type="OrthoDB" id="9810730at2"/>
<evidence type="ECO:0000259" key="22">
    <source>
        <dbReference type="PROSITE" id="PS50112"/>
    </source>
</evidence>
<dbReference type="SUPFAM" id="SSF55874">
    <property type="entry name" value="ATPase domain of HSP90 chaperone/DNA topoisomerase II/histidine kinase"/>
    <property type="match status" value="1"/>
</dbReference>
<keyword evidence="8" id="KW-0547">Nucleotide-binding</keyword>
<keyword evidence="12" id="KW-0902">Two-component regulatory system</keyword>
<dbReference type="InterPro" id="IPR003661">
    <property type="entry name" value="HisK_dim/P_dom"/>
</dbReference>
<dbReference type="NCBIfam" id="TIGR00229">
    <property type="entry name" value="sensory_box"/>
    <property type="match status" value="2"/>
</dbReference>
<evidence type="ECO:0000256" key="9">
    <source>
        <dbReference type="ARBA" id="ARBA00022777"/>
    </source>
</evidence>
<dbReference type="PROSITE" id="PS50110">
    <property type="entry name" value="RESPONSE_REGULATORY"/>
    <property type="match status" value="2"/>
</dbReference>
<dbReference type="CDD" id="cd00130">
    <property type="entry name" value="PAS"/>
    <property type="match status" value="2"/>
</dbReference>
<feature type="modified residue" description="Phosphohistidine" evidence="16">
    <location>
        <position position="1263"/>
    </location>
</feature>
<evidence type="ECO:0000256" key="18">
    <source>
        <dbReference type="SAM" id="MobiDB-lite"/>
    </source>
</evidence>
<feature type="transmembrane region" description="Helical" evidence="19">
    <location>
        <begin position="34"/>
        <end position="53"/>
    </location>
</feature>
<evidence type="ECO:0000256" key="6">
    <source>
        <dbReference type="ARBA" id="ARBA00022679"/>
    </source>
</evidence>
<dbReference type="Pfam" id="PF00512">
    <property type="entry name" value="HisKA"/>
    <property type="match status" value="1"/>
</dbReference>
<keyword evidence="11 19" id="KW-1133">Transmembrane helix</keyword>
<evidence type="ECO:0000259" key="20">
    <source>
        <dbReference type="PROSITE" id="PS50109"/>
    </source>
</evidence>
<evidence type="ECO:0000259" key="21">
    <source>
        <dbReference type="PROSITE" id="PS50110"/>
    </source>
</evidence>
<dbReference type="Gene3D" id="3.30.450.350">
    <property type="entry name" value="CHASE domain"/>
    <property type="match status" value="1"/>
</dbReference>
<dbReference type="Pfam" id="PF00989">
    <property type="entry name" value="PAS"/>
    <property type="match status" value="1"/>
</dbReference>
<evidence type="ECO:0000256" key="5">
    <source>
        <dbReference type="ARBA" id="ARBA00022553"/>
    </source>
</evidence>
<dbReference type="InterPro" id="IPR001789">
    <property type="entry name" value="Sig_transdc_resp-reg_receiver"/>
</dbReference>
<dbReference type="SMART" id="SM01079">
    <property type="entry name" value="CHASE"/>
    <property type="match status" value="1"/>
</dbReference>
<dbReference type="InterPro" id="IPR001610">
    <property type="entry name" value="PAC"/>
</dbReference>
<evidence type="ECO:0000256" key="15">
    <source>
        <dbReference type="ARBA" id="ARBA00068150"/>
    </source>
</evidence>
<dbReference type="SUPFAM" id="SSF55785">
    <property type="entry name" value="PYP-like sensor domain (PAS domain)"/>
    <property type="match status" value="2"/>
</dbReference>
<dbReference type="SMART" id="SM00091">
    <property type="entry name" value="PAS"/>
    <property type="match status" value="2"/>
</dbReference>
<gene>
    <name evidence="26" type="ORF">BI198_04300</name>
</gene>
<dbReference type="SUPFAM" id="SSF47226">
    <property type="entry name" value="Histidine-containing phosphotransfer domain, HPT domain"/>
    <property type="match status" value="1"/>
</dbReference>
<feature type="modified residue" description="4-aspartylphosphate" evidence="17">
    <location>
        <position position="1113"/>
    </location>
</feature>
<evidence type="ECO:0000256" key="13">
    <source>
        <dbReference type="ARBA" id="ARBA00023136"/>
    </source>
</evidence>
<evidence type="ECO:0000256" key="12">
    <source>
        <dbReference type="ARBA" id="ARBA00023012"/>
    </source>
</evidence>
<dbReference type="PROSITE" id="PS50839">
    <property type="entry name" value="CHASE"/>
    <property type="match status" value="1"/>
</dbReference>
<dbReference type="SMART" id="SM00086">
    <property type="entry name" value="PAC"/>
    <property type="match status" value="2"/>
</dbReference>
<dbReference type="PROSITE" id="PS50894">
    <property type="entry name" value="HPT"/>
    <property type="match status" value="1"/>
</dbReference>
<dbReference type="Gene3D" id="3.30.565.10">
    <property type="entry name" value="Histidine kinase-like ATPase, C-terminal domain"/>
    <property type="match status" value="1"/>
</dbReference>
<evidence type="ECO:0000256" key="10">
    <source>
        <dbReference type="ARBA" id="ARBA00022840"/>
    </source>
</evidence>
<dbReference type="InterPro" id="IPR036890">
    <property type="entry name" value="HATPase_C_sf"/>
</dbReference>
<dbReference type="RefSeq" id="WP_070048439.1">
    <property type="nucleotide sequence ID" value="NZ_CBCSDO010000003.1"/>
</dbReference>
<dbReference type="InterPro" id="IPR000700">
    <property type="entry name" value="PAS-assoc_C"/>
</dbReference>
<dbReference type="PANTHER" id="PTHR45339:SF1">
    <property type="entry name" value="HYBRID SIGNAL TRANSDUCTION HISTIDINE KINASE J"/>
    <property type="match status" value="1"/>
</dbReference>
<dbReference type="InterPro" id="IPR013767">
    <property type="entry name" value="PAS_fold"/>
</dbReference>
<evidence type="ECO:0000256" key="1">
    <source>
        <dbReference type="ARBA" id="ARBA00000085"/>
    </source>
</evidence>
<dbReference type="STRING" id="1628148.BI198_04300"/>
<dbReference type="Gene3D" id="1.10.287.130">
    <property type="match status" value="1"/>
</dbReference>
<evidence type="ECO:0000256" key="4">
    <source>
        <dbReference type="ARBA" id="ARBA00022475"/>
    </source>
</evidence>
<dbReference type="PRINTS" id="PR00344">
    <property type="entry name" value="BCTRLSENSOR"/>
</dbReference>